<evidence type="ECO:0000313" key="2">
    <source>
        <dbReference type="EMBL" id="AHB80351.1"/>
    </source>
</evidence>
<keyword evidence="1" id="KW-0472">Membrane</keyword>
<sequence length="285" mass="32947">MKLETWIAIGLAFFGYLFTWILNLFNARKLRALAERPTFSLDKISFNNTNNKGNIEMDNAKFESTSGYSVKFYNSAKSLLHYVNVYLEIDWKKGSLVDASFKTNFPSLIQFQIGDIFYKEQEDSFWIPTKLTFLLSKKDVKSKYQNNNKQGDKNILDENPIERLRKKPENFGAVGTATSLIIKATTNELEDIYFIYRLKMKTNNDTICDSGDVPSYFFENKTNELFKIKEKQYYTDEINNLLKSKKTTELSNERKIYKTFFSSGSSKIVGASANPVLVFSSDEKK</sequence>
<dbReference type="Proteomes" id="UP000018801">
    <property type="component" value="Segment"/>
</dbReference>
<protein>
    <submittedName>
        <fullName evidence="2">Uncharacterized protein</fullName>
    </submittedName>
</protein>
<keyword evidence="1" id="KW-1133">Transmembrane helix</keyword>
<keyword evidence="3" id="KW-1185">Reference proteome</keyword>
<name>V5UQT7_9CAUD</name>
<accession>V5UQT7</accession>
<dbReference type="GeneID" id="18500085"/>
<proteinExistence type="predicted"/>
<dbReference type="EMBL" id="KF183314">
    <property type="protein sequence ID" value="AHB80351.1"/>
    <property type="molecule type" value="Genomic_DNA"/>
</dbReference>
<keyword evidence="1" id="KW-0812">Transmembrane</keyword>
<evidence type="ECO:0000313" key="3">
    <source>
        <dbReference type="Proteomes" id="UP000018801"/>
    </source>
</evidence>
<evidence type="ECO:0000256" key="1">
    <source>
        <dbReference type="SAM" id="Phobius"/>
    </source>
</evidence>
<dbReference type="KEGG" id="vg:18500085"/>
<dbReference type="RefSeq" id="YP_009006592.1">
    <property type="nucleotide sequence ID" value="NC_023571.1"/>
</dbReference>
<reference evidence="2 3" key="1">
    <citation type="journal article" date="2013" name="Int. J. Food Microbiol.">
        <title>Expanding the diversity of oenococcal bacteriophages: insights into a novel group based on the integrase sequence.</title>
        <authorList>
            <person name="Jaomanjaka F."/>
            <person name="Ballestra P."/>
            <person name="Dols-Lafargue M."/>
            <person name="Le Marrec C."/>
        </authorList>
    </citation>
    <scope>NUCLEOTIDE SEQUENCE [LARGE SCALE GENOMIC DNA]</scope>
</reference>
<feature type="transmembrane region" description="Helical" evidence="1">
    <location>
        <begin position="6"/>
        <end position="26"/>
    </location>
</feature>
<organism evidence="2 3">
    <name type="scientific">Oenococcus phage phiS11</name>
    <dbReference type="NCBI Taxonomy" id="1432847"/>
    <lineage>
        <taxon>Viruses</taxon>
        <taxon>Duplodnaviria</taxon>
        <taxon>Heunggongvirae</taxon>
        <taxon>Uroviricota</taxon>
        <taxon>Caudoviricetes</taxon>
        <taxon>Sozzivirus</taxon>
        <taxon>Sozzivirus S11</taxon>
    </lineage>
</organism>